<feature type="binding site" evidence="6">
    <location>
        <position position="90"/>
    </location>
    <ligand>
        <name>Mg(2+)</name>
        <dbReference type="ChEBI" id="CHEBI:18420"/>
        <label>2</label>
    </ligand>
</feature>
<evidence type="ECO:0000256" key="3">
    <source>
        <dbReference type="ARBA" id="ARBA00022723"/>
    </source>
</evidence>
<dbReference type="Gene3D" id="3.30.540.10">
    <property type="entry name" value="Fructose-1,6-Bisphosphatase, subunit A, domain 1"/>
    <property type="match status" value="1"/>
</dbReference>
<dbReference type="PANTHER" id="PTHR43200:SF4">
    <property type="entry name" value="PAP-SPECIFIC PHOSPHATASE, MITOCHONDRIAL-RELATED"/>
    <property type="match status" value="1"/>
</dbReference>
<dbReference type="InterPro" id="IPR051090">
    <property type="entry name" value="Inositol_monoP_superfamily"/>
</dbReference>
<keyword evidence="3 6" id="KW-0479">Metal-binding</keyword>
<sequence length="256" mass="26826">MKLRHRTMHRMKRDGTPVTAADVAAQRACAVTLARCGSAHAFVGEERAVDVDADAAWTRATAAAFERARANANAGEDDGSAPWWVCDPVDGTKAFVARDGSGQFVTGLALVDADGKGFYRAVCARAETLGDVRAVISAHETFTKLPLGVAIGEPKSVIKLCCGSLCKYVSVALGESNVFIQHPSARGDGFVNTWDHAAGVLCCAEAGAVVSDLHGDPLNFASDRRRLAPGGGGIICAAKEIHTDVVRAFRVGSSNM</sequence>
<dbReference type="SUPFAM" id="SSF56655">
    <property type="entry name" value="Carbohydrate phosphatase"/>
    <property type="match status" value="1"/>
</dbReference>
<dbReference type="GO" id="GO:0000103">
    <property type="term" value="P:sulfate assimilation"/>
    <property type="evidence" value="ECO:0007669"/>
    <property type="project" value="TreeGrafter"/>
</dbReference>
<evidence type="ECO:0000256" key="4">
    <source>
        <dbReference type="ARBA" id="ARBA00022801"/>
    </source>
</evidence>
<evidence type="ECO:0008006" key="8">
    <source>
        <dbReference type="Google" id="ProtNLM"/>
    </source>
</evidence>
<dbReference type="GO" id="GO:0008441">
    <property type="term" value="F:3'(2'),5'-bisphosphate nucleotidase activity"/>
    <property type="evidence" value="ECO:0007669"/>
    <property type="project" value="TreeGrafter"/>
</dbReference>
<dbReference type="GO" id="GO:0046872">
    <property type="term" value="F:metal ion binding"/>
    <property type="evidence" value="ECO:0007669"/>
    <property type="project" value="UniProtKB-KW"/>
</dbReference>
<organism evidence="7">
    <name type="scientific">Ostreococcus tauri</name>
    <name type="common">Marine green alga</name>
    <dbReference type="NCBI Taxonomy" id="70448"/>
    <lineage>
        <taxon>Eukaryota</taxon>
        <taxon>Viridiplantae</taxon>
        <taxon>Chlorophyta</taxon>
        <taxon>Mamiellophyceae</taxon>
        <taxon>Mamiellales</taxon>
        <taxon>Bathycoccaceae</taxon>
        <taxon>Ostreococcus</taxon>
    </lineage>
</organism>
<keyword evidence="5 6" id="KW-0460">Magnesium</keyword>
<keyword evidence="4" id="KW-0378">Hydrolase</keyword>
<feature type="binding site" evidence="6">
    <location>
        <position position="195"/>
    </location>
    <ligand>
        <name>Mg(2+)</name>
        <dbReference type="ChEBI" id="CHEBI:18420"/>
        <label>1</label>
        <note>catalytic</note>
    </ligand>
</feature>
<dbReference type="Gene3D" id="3.40.190.80">
    <property type="match status" value="1"/>
</dbReference>
<dbReference type="PRINTS" id="PR00377">
    <property type="entry name" value="IMPHPHTASES"/>
</dbReference>
<comment type="cofactor">
    <cofactor evidence="1 6">
        <name>Mg(2+)</name>
        <dbReference type="ChEBI" id="CHEBI:18420"/>
    </cofactor>
</comment>
<feature type="binding site" evidence="6">
    <location>
        <position position="87"/>
    </location>
    <ligand>
        <name>Mg(2+)</name>
        <dbReference type="ChEBI" id="CHEBI:18420"/>
        <label>1</label>
        <note>catalytic</note>
    </ligand>
</feature>
<name>A0A1Y5I8B2_OSTTA</name>
<reference evidence="7" key="1">
    <citation type="submission" date="2017-04" db="EMBL/GenBank/DDBJ databases">
        <title>Population genomics of picophytoplankton unveils novel chromosome hypervariability.</title>
        <authorList>
            <consortium name="DOE Joint Genome Institute"/>
            <person name="Blanc-Mathieu R."/>
            <person name="Krasovec M."/>
            <person name="Hebrard M."/>
            <person name="Yau S."/>
            <person name="Desgranges E."/>
            <person name="Martin J."/>
            <person name="Schackwitz W."/>
            <person name="Kuo A."/>
            <person name="Salin G."/>
            <person name="Donnadieu C."/>
            <person name="Desdevises Y."/>
            <person name="Sanchez-Ferandin S."/>
            <person name="Moreau H."/>
            <person name="Rivals E."/>
            <person name="Grigoriev I.V."/>
            <person name="Grimsley N."/>
            <person name="Eyre-Walker A."/>
            <person name="Piganeau G."/>
        </authorList>
    </citation>
    <scope>NUCLEOTIDE SEQUENCE [LARGE SCALE GENOMIC DNA]</scope>
    <source>
        <strain evidence="7">RCC 1115</strain>
    </source>
</reference>
<evidence type="ECO:0000256" key="1">
    <source>
        <dbReference type="ARBA" id="ARBA00001946"/>
    </source>
</evidence>
<accession>A0A1Y5I8B2</accession>
<dbReference type="AlphaFoldDB" id="A0A1Y5I8B2"/>
<dbReference type="Proteomes" id="UP000195557">
    <property type="component" value="Unassembled WGS sequence"/>
</dbReference>
<gene>
    <name evidence="7" type="ORF">BE221DRAFT_147641</name>
</gene>
<dbReference type="InterPro" id="IPR000760">
    <property type="entry name" value="Inositol_monophosphatase-like"/>
</dbReference>
<dbReference type="Pfam" id="PF00459">
    <property type="entry name" value="Inositol_P"/>
    <property type="match status" value="1"/>
</dbReference>
<evidence type="ECO:0000256" key="2">
    <source>
        <dbReference type="ARBA" id="ARBA00009759"/>
    </source>
</evidence>
<feature type="binding site" evidence="6">
    <location>
        <position position="45"/>
    </location>
    <ligand>
        <name>Mg(2+)</name>
        <dbReference type="ChEBI" id="CHEBI:18420"/>
        <label>1</label>
        <note>catalytic</note>
    </ligand>
</feature>
<evidence type="ECO:0000256" key="5">
    <source>
        <dbReference type="ARBA" id="ARBA00022842"/>
    </source>
</evidence>
<proteinExistence type="inferred from homology"/>
<comment type="similarity">
    <text evidence="2">Belongs to the inositol monophosphatase superfamily.</text>
</comment>
<dbReference type="EMBL" id="KZ155832">
    <property type="protein sequence ID" value="OUS43265.1"/>
    <property type="molecule type" value="Genomic_DNA"/>
</dbReference>
<dbReference type="PANTHER" id="PTHR43200">
    <property type="entry name" value="PHOSPHATASE"/>
    <property type="match status" value="1"/>
</dbReference>
<evidence type="ECO:0000313" key="7">
    <source>
        <dbReference type="EMBL" id="OUS43265.1"/>
    </source>
</evidence>
<protein>
    <recommendedName>
        <fullName evidence="8">Inositol monophosphatase</fullName>
    </recommendedName>
</protein>
<evidence type="ECO:0000256" key="6">
    <source>
        <dbReference type="PIRSR" id="PIRSR600760-2"/>
    </source>
</evidence>